<dbReference type="EMBL" id="JADNRY010000051">
    <property type="protein sequence ID" value="KAF9069412.1"/>
    <property type="molecule type" value="Genomic_DNA"/>
</dbReference>
<evidence type="ECO:0000256" key="1">
    <source>
        <dbReference type="SAM" id="MobiDB-lite"/>
    </source>
</evidence>
<sequence>MEKVNKRGERTWQALTLKEKAAEMDIGSESAEAKYCPKGDLKQGAQDTSKSTNEDDDDDDDIPTDLPIPLKPITPLSSLDKFPNPFERSRYICSDDRLVITGVPGIGKSYFLFLVLHLRRAQNLPTLYVRNSKSARLWQDKEECVIDLDGIDLKDLKELLPPDTWSLVDLSCGLQYVPPILAEVEGFIMQASSTRHDTSTWAQPVESFVMRPWSSSELICGRQLQKIETIGRVSNRQLAYFAERFGGSARDAYFYAGRPMEYEEKLKSALLQIESHTLDIIKKRIYSSFRASSLRFVPADVDHRLLSILPQSDEDRRVRNITYLTESTHSKMLHFIMSP</sequence>
<evidence type="ECO:0000313" key="2">
    <source>
        <dbReference type="EMBL" id="KAF9069412.1"/>
    </source>
</evidence>
<dbReference type="AlphaFoldDB" id="A0A9P5PUJ5"/>
<organism evidence="2 3">
    <name type="scientific">Rhodocollybia butyracea</name>
    <dbReference type="NCBI Taxonomy" id="206335"/>
    <lineage>
        <taxon>Eukaryota</taxon>
        <taxon>Fungi</taxon>
        <taxon>Dikarya</taxon>
        <taxon>Basidiomycota</taxon>
        <taxon>Agaricomycotina</taxon>
        <taxon>Agaricomycetes</taxon>
        <taxon>Agaricomycetidae</taxon>
        <taxon>Agaricales</taxon>
        <taxon>Marasmiineae</taxon>
        <taxon>Omphalotaceae</taxon>
        <taxon>Rhodocollybia</taxon>
    </lineage>
</organism>
<feature type="compositionally biased region" description="Basic and acidic residues" evidence="1">
    <location>
        <begin position="31"/>
        <end position="41"/>
    </location>
</feature>
<proteinExistence type="predicted"/>
<protein>
    <submittedName>
        <fullName evidence="2">Uncharacterized protein</fullName>
    </submittedName>
</protein>
<feature type="region of interest" description="Disordered" evidence="1">
    <location>
        <begin position="28"/>
        <end position="67"/>
    </location>
</feature>
<name>A0A9P5PUJ5_9AGAR</name>
<dbReference type="OrthoDB" id="2340858at2759"/>
<reference evidence="2" key="1">
    <citation type="submission" date="2020-11" db="EMBL/GenBank/DDBJ databases">
        <authorList>
            <consortium name="DOE Joint Genome Institute"/>
            <person name="Ahrendt S."/>
            <person name="Riley R."/>
            <person name="Andreopoulos W."/>
            <person name="Labutti K."/>
            <person name="Pangilinan J."/>
            <person name="Ruiz-Duenas F.J."/>
            <person name="Barrasa J.M."/>
            <person name="Sanchez-Garcia M."/>
            <person name="Camarero S."/>
            <person name="Miyauchi S."/>
            <person name="Serrano A."/>
            <person name="Linde D."/>
            <person name="Babiker R."/>
            <person name="Drula E."/>
            <person name="Ayuso-Fernandez I."/>
            <person name="Pacheco R."/>
            <person name="Padilla G."/>
            <person name="Ferreira P."/>
            <person name="Barriuso J."/>
            <person name="Kellner H."/>
            <person name="Castanera R."/>
            <person name="Alfaro M."/>
            <person name="Ramirez L."/>
            <person name="Pisabarro A.G."/>
            <person name="Kuo A."/>
            <person name="Tritt A."/>
            <person name="Lipzen A."/>
            <person name="He G."/>
            <person name="Yan M."/>
            <person name="Ng V."/>
            <person name="Cullen D."/>
            <person name="Martin F."/>
            <person name="Rosso M.-N."/>
            <person name="Henrissat B."/>
            <person name="Hibbett D."/>
            <person name="Martinez A.T."/>
            <person name="Grigoriev I.V."/>
        </authorList>
    </citation>
    <scope>NUCLEOTIDE SEQUENCE</scope>
    <source>
        <strain evidence="2">AH 40177</strain>
    </source>
</reference>
<comment type="caution">
    <text evidence="2">The sequence shown here is derived from an EMBL/GenBank/DDBJ whole genome shotgun (WGS) entry which is preliminary data.</text>
</comment>
<evidence type="ECO:0000313" key="3">
    <source>
        <dbReference type="Proteomes" id="UP000772434"/>
    </source>
</evidence>
<dbReference type="Proteomes" id="UP000772434">
    <property type="component" value="Unassembled WGS sequence"/>
</dbReference>
<keyword evidence="3" id="KW-1185">Reference proteome</keyword>
<accession>A0A9P5PUJ5</accession>
<feature type="compositionally biased region" description="Acidic residues" evidence="1">
    <location>
        <begin position="54"/>
        <end position="63"/>
    </location>
</feature>
<gene>
    <name evidence="2" type="ORF">BDP27DRAFT_1447721</name>
</gene>